<evidence type="ECO:0000313" key="8">
    <source>
        <dbReference type="EMBL" id="KAF5390764.1"/>
    </source>
</evidence>
<feature type="compositionally biased region" description="Low complexity" evidence="6">
    <location>
        <begin position="822"/>
        <end position="833"/>
    </location>
</feature>
<evidence type="ECO:0000256" key="5">
    <source>
        <dbReference type="ARBA" id="ARBA00049244"/>
    </source>
</evidence>
<dbReference type="GO" id="GO:0003964">
    <property type="term" value="F:RNA-directed DNA polymerase activity"/>
    <property type="evidence" value="ECO:0007669"/>
    <property type="project" value="UniProtKB-EC"/>
</dbReference>
<comment type="catalytic activity">
    <reaction evidence="4">
        <text>DNA(n) + a 2'-deoxyribonucleoside 5'-triphosphate = DNA(n+1) + diphosphate</text>
        <dbReference type="Rhea" id="RHEA:22508"/>
        <dbReference type="Rhea" id="RHEA-COMP:17339"/>
        <dbReference type="Rhea" id="RHEA-COMP:17340"/>
        <dbReference type="ChEBI" id="CHEBI:33019"/>
        <dbReference type="ChEBI" id="CHEBI:61560"/>
        <dbReference type="ChEBI" id="CHEBI:173112"/>
        <dbReference type="EC" id="2.7.7.49"/>
    </reaction>
</comment>
<gene>
    <name evidence="8" type="ORF">D9757_004415</name>
</gene>
<dbReference type="GO" id="GO:0032196">
    <property type="term" value="P:transposition"/>
    <property type="evidence" value="ECO:0007669"/>
    <property type="project" value="UniProtKB-KW"/>
</dbReference>
<keyword evidence="2" id="KW-0378">Hydrolase</keyword>
<evidence type="ECO:0000256" key="3">
    <source>
        <dbReference type="ARBA" id="ARBA00022884"/>
    </source>
</evidence>
<dbReference type="InterPro" id="IPR054722">
    <property type="entry name" value="PolX-like_BBD"/>
</dbReference>
<dbReference type="OrthoDB" id="2692435at2759"/>
<dbReference type="GO" id="GO:0003887">
    <property type="term" value="F:DNA-directed DNA polymerase activity"/>
    <property type="evidence" value="ECO:0007669"/>
    <property type="project" value="UniProtKB-EC"/>
</dbReference>
<dbReference type="InterPro" id="IPR057670">
    <property type="entry name" value="SH3_retrovirus"/>
</dbReference>
<dbReference type="GO" id="GO:0005634">
    <property type="term" value="C:nucleus"/>
    <property type="evidence" value="ECO:0007669"/>
    <property type="project" value="UniProtKB-ARBA"/>
</dbReference>
<dbReference type="InterPro" id="IPR012337">
    <property type="entry name" value="RNaseH-like_sf"/>
</dbReference>
<comment type="catalytic activity">
    <reaction evidence="5">
        <text>DNA(n) + a 2'-deoxyribonucleoside 5'-triphosphate = DNA(n+1) + diphosphate</text>
        <dbReference type="Rhea" id="RHEA:22508"/>
        <dbReference type="Rhea" id="RHEA-COMP:17339"/>
        <dbReference type="Rhea" id="RHEA-COMP:17340"/>
        <dbReference type="ChEBI" id="CHEBI:33019"/>
        <dbReference type="ChEBI" id="CHEBI:61560"/>
        <dbReference type="ChEBI" id="CHEBI:173112"/>
        <dbReference type="EC" id="2.7.7.7"/>
    </reaction>
</comment>
<feature type="compositionally biased region" description="Basic and acidic residues" evidence="6">
    <location>
        <begin position="797"/>
        <end position="819"/>
    </location>
</feature>
<evidence type="ECO:0000256" key="1">
    <source>
        <dbReference type="ARBA" id="ARBA00022578"/>
    </source>
</evidence>
<comment type="caution">
    <text evidence="8">The sequence shown here is derived from an EMBL/GenBank/DDBJ whole genome shotgun (WGS) entry which is preliminary data.</text>
</comment>
<proteinExistence type="predicted"/>
<dbReference type="InterPro" id="IPR001584">
    <property type="entry name" value="Integrase_cat-core"/>
</dbReference>
<dbReference type="PANTHER" id="PTHR42648">
    <property type="entry name" value="TRANSPOSASE, PUTATIVE-RELATED"/>
    <property type="match status" value="1"/>
</dbReference>
<dbReference type="InterPro" id="IPR039537">
    <property type="entry name" value="Retrotran_Ty1/copia-like"/>
</dbReference>
<dbReference type="EMBL" id="JAACJN010000013">
    <property type="protein sequence ID" value="KAF5390764.1"/>
    <property type="molecule type" value="Genomic_DNA"/>
</dbReference>
<sequence>MASNGAIPPSIPEVPEDQKFDGGIRLAWKPIERKIQNALKNAGLIGYVDGSISLPPVTTSPTRPDPTPVYSNAPSREEWHFRNDRTKGTIESYISDLPSLITNVDKLNAQETLDALVNEFGQTDEMRKVHSMTRLRNHKYRNPSVTLEEFFQVFRELRKSAIESGNEVSDIIARELLLAAFPTTEFDTIMQNIMANPTTFKSPASIIQHITYQHSRSENRPDAAVSGDSLPKANHAALMARIDQLEKMLSASSAALNSVRSPEKKCSNPNCLRVGHVAEDCFRKGGGKEGQYPAWWKGKKDTRTTGSPVANATSSDVGEPLQHYALSVANVKINTCADSGASDHFFRDRSNFITYTPCSQDCQSSEANTTLAVIGYGKAIKTFTHNGKDITVTFDRALHTPNVSSDLVSISKLDGKGCQILFGKGIAKFFLPDGTHFLTGYGTNGLYTLKERPNKSSALTIKARSLNKPVDLTGWHRRFAHAGISRIVLAIRRKLLDGLTINGSIDPSHLRECDPCHIGKAKRRPFDAVTVREPRRLARVHVDLTGPMRTQSLGGYYYFMPIVDDHSSMTSDFYLANKESAVTLDAMERYRVRAEKETDNKLACVRIDGGMEFNSALWKNWAQKHGIRLEITTPYSSAANGVAERRHGTTFERVRTIIEDSGLPPFLWSYACAYVVYTDNLLPAARADFEIPAEIWYERRMDVSHLRPFGVAAWGTIVDKTPGKLDAHGFRGRMVGYGERGVYLLYTANGRVVQSRDVSFDEQILVTLPAVGGERVEEEEENHTSSFMPPTDVNSTPDDRSTDIADIKPDSSNESRVPDPDNPNSPSLPIIPLRRSARTRFPSQKARDVAAAKMTEYSPHANFATFTNSLPTDRL</sequence>
<evidence type="ECO:0000256" key="2">
    <source>
        <dbReference type="ARBA" id="ARBA00022670"/>
    </source>
</evidence>
<dbReference type="GO" id="GO:0008233">
    <property type="term" value="F:peptidase activity"/>
    <property type="evidence" value="ECO:0007669"/>
    <property type="project" value="UniProtKB-KW"/>
</dbReference>
<reference evidence="8 9" key="1">
    <citation type="journal article" date="2020" name="ISME J.">
        <title>Uncovering the hidden diversity of litter-decomposition mechanisms in mushroom-forming fungi.</title>
        <authorList>
            <person name="Floudas D."/>
            <person name="Bentzer J."/>
            <person name="Ahren D."/>
            <person name="Johansson T."/>
            <person name="Persson P."/>
            <person name="Tunlid A."/>
        </authorList>
    </citation>
    <scope>NUCLEOTIDE SEQUENCE [LARGE SCALE GENOMIC DNA]</scope>
    <source>
        <strain evidence="8 9">CBS 406.79</strain>
    </source>
</reference>
<dbReference type="Gene3D" id="3.30.420.10">
    <property type="entry name" value="Ribonuclease H-like superfamily/Ribonuclease H"/>
    <property type="match status" value="1"/>
</dbReference>
<dbReference type="SUPFAM" id="SSF53098">
    <property type="entry name" value="Ribonuclease H-like"/>
    <property type="match status" value="1"/>
</dbReference>
<keyword evidence="3" id="KW-0694">RNA-binding</keyword>
<keyword evidence="2" id="KW-0645">Protease</keyword>
<evidence type="ECO:0000313" key="9">
    <source>
        <dbReference type="Proteomes" id="UP000518752"/>
    </source>
</evidence>
<organism evidence="8 9">
    <name type="scientific">Collybiopsis confluens</name>
    <dbReference type="NCBI Taxonomy" id="2823264"/>
    <lineage>
        <taxon>Eukaryota</taxon>
        <taxon>Fungi</taxon>
        <taxon>Dikarya</taxon>
        <taxon>Basidiomycota</taxon>
        <taxon>Agaricomycotina</taxon>
        <taxon>Agaricomycetes</taxon>
        <taxon>Agaricomycetidae</taxon>
        <taxon>Agaricales</taxon>
        <taxon>Marasmiineae</taxon>
        <taxon>Omphalotaceae</taxon>
        <taxon>Collybiopsis</taxon>
    </lineage>
</organism>
<dbReference type="Pfam" id="PF25597">
    <property type="entry name" value="SH3_retrovirus"/>
    <property type="match status" value="1"/>
</dbReference>
<feature type="region of interest" description="Disordered" evidence="6">
    <location>
        <begin position="771"/>
        <end position="852"/>
    </location>
</feature>
<dbReference type="GO" id="GO:0015074">
    <property type="term" value="P:DNA integration"/>
    <property type="evidence" value="ECO:0007669"/>
    <property type="project" value="InterPro"/>
</dbReference>
<dbReference type="Pfam" id="PF00665">
    <property type="entry name" value="rve"/>
    <property type="match status" value="1"/>
</dbReference>
<dbReference type="Proteomes" id="UP000518752">
    <property type="component" value="Unassembled WGS sequence"/>
</dbReference>
<dbReference type="GO" id="GO:0006508">
    <property type="term" value="P:proteolysis"/>
    <property type="evidence" value="ECO:0007669"/>
    <property type="project" value="UniProtKB-KW"/>
</dbReference>
<dbReference type="InterPro" id="IPR036397">
    <property type="entry name" value="RNaseH_sf"/>
</dbReference>
<evidence type="ECO:0000256" key="6">
    <source>
        <dbReference type="SAM" id="MobiDB-lite"/>
    </source>
</evidence>
<feature type="domain" description="Integrase catalytic" evidence="7">
    <location>
        <begin position="530"/>
        <end position="700"/>
    </location>
</feature>
<protein>
    <recommendedName>
        <fullName evidence="7">Integrase catalytic domain-containing protein</fullName>
    </recommendedName>
</protein>
<name>A0A8H5HW98_9AGAR</name>
<evidence type="ECO:0000256" key="4">
    <source>
        <dbReference type="ARBA" id="ARBA00048173"/>
    </source>
</evidence>
<evidence type="ECO:0000259" key="7">
    <source>
        <dbReference type="PROSITE" id="PS50994"/>
    </source>
</evidence>
<keyword evidence="1" id="KW-0815">Transposition</keyword>
<feature type="compositionally biased region" description="Polar residues" evidence="6">
    <location>
        <begin position="784"/>
        <end position="796"/>
    </location>
</feature>
<dbReference type="GO" id="GO:0003723">
    <property type="term" value="F:RNA binding"/>
    <property type="evidence" value="ECO:0007669"/>
    <property type="project" value="UniProtKB-KW"/>
</dbReference>
<dbReference type="PROSITE" id="PS50994">
    <property type="entry name" value="INTEGRASE"/>
    <property type="match status" value="1"/>
</dbReference>
<dbReference type="AlphaFoldDB" id="A0A8H5HW98"/>
<accession>A0A8H5HW98</accession>
<dbReference type="Pfam" id="PF22936">
    <property type="entry name" value="Pol_BBD"/>
    <property type="match status" value="1"/>
</dbReference>
<dbReference type="PANTHER" id="PTHR42648:SF18">
    <property type="entry name" value="RETROTRANSPOSON, UNCLASSIFIED-LIKE PROTEIN"/>
    <property type="match status" value="1"/>
</dbReference>
<keyword evidence="9" id="KW-1185">Reference proteome</keyword>